<evidence type="ECO:0000256" key="1">
    <source>
        <dbReference type="SAM" id="MobiDB-lite"/>
    </source>
</evidence>
<evidence type="ECO:0000313" key="2">
    <source>
        <dbReference type="EMBL" id="PLW47735.1"/>
    </source>
</evidence>
<reference evidence="2 3" key="1">
    <citation type="submission" date="2017-11" db="EMBL/GenBank/DDBJ databases">
        <title>De novo assembly and phasing of dikaryotic genomes from two isolates of Puccinia coronata f. sp. avenae, the causal agent of oat crown rust.</title>
        <authorList>
            <person name="Miller M.E."/>
            <person name="Zhang Y."/>
            <person name="Omidvar V."/>
            <person name="Sperschneider J."/>
            <person name="Schwessinger B."/>
            <person name="Raley C."/>
            <person name="Palmer J.M."/>
            <person name="Garnica D."/>
            <person name="Upadhyaya N."/>
            <person name="Rathjen J."/>
            <person name="Taylor J.M."/>
            <person name="Park R.F."/>
            <person name="Dodds P.N."/>
            <person name="Hirsch C.D."/>
            <person name="Kianian S.F."/>
            <person name="Figueroa M."/>
        </authorList>
    </citation>
    <scope>NUCLEOTIDE SEQUENCE [LARGE SCALE GENOMIC DNA]</scope>
    <source>
        <strain evidence="2">12NC29</strain>
    </source>
</reference>
<accession>A0A2N5VCL6</accession>
<name>A0A2N5VCL6_9BASI</name>
<comment type="caution">
    <text evidence="2">The sequence shown here is derived from an EMBL/GenBank/DDBJ whole genome shotgun (WGS) entry which is preliminary data.</text>
</comment>
<feature type="compositionally biased region" description="Polar residues" evidence="1">
    <location>
        <begin position="369"/>
        <end position="382"/>
    </location>
</feature>
<evidence type="ECO:0000313" key="3">
    <source>
        <dbReference type="Proteomes" id="UP000235388"/>
    </source>
</evidence>
<keyword evidence="3" id="KW-1185">Reference proteome</keyword>
<feature type="region of interest" description="Disordered" evidence="1">
    <location>
        <begin position="269"/>
        <end position="322"/>
    </location>
</feature>
<organism evidence="2 3">
    <name type="scientific">Puccinia coronata f. sp. avenae</name>
    <dbReference type="NCBI Taxonomy" id="200324"/>
    <lineage>
        <taxon>Eukaryota</taxon>
        <taxon>Fungi</taxon>
        <taxon>Dikarya</taxon>
        <taxon>Basidiomycota</taxon>
        <taxon>Pucciniomycotina</taxon>
        <taxon>Pucciniomycetes</taxon>
        <taxon>Pucciniales</taxon>
        <taxon>Pucciniaceae</taxon>
        <taxon>Puccinia</taxon>
    </lineage>
</organism>
<gene>
    <name evidence="2" type="ORF">PCANC_11439</name>
</gene>
<feature type="region of interest" description="Disordered" evidence="1">
    <location>
        <begin position="64"/>
        <end position="93"/>
    </location>
</feature>
<dbReference type="Proteomes" id="UP000235388">
    <property type="component" value="Unassembled WGS sequence"/>
</dbReference>
<proteinExistence type="predicted"/>
<feature type="region of interest" description="Disordered" evidence="1">
    <location>
        <begin position="108"/>
        <end position="134"/>
    </location>
</feature>
<sequence length="594" mass="65450">MEVYQPDLITFPLPPKINHQNSLSRGHADYLKNKLGRSASIPKMLQSIDINLNSLDQTISRESRDLTPTDEMFSPAFSTSSTSSSSRSGSLRNDTLHALPRLPQEPVITSVQSPPSVSSARSEDLVPHPAKVPQPKCARYPITYKMKTNTVTPRIPAQPNSSPTVLRVKSLYDTPKSNHEHMAQLAMSSSPDLPTFSSASSSSQPPLVPVIRRHDPSSHWSHSTYRSKPNSSQRPGTVPSLIPPPRFASLHCLPRRPSLRWASTYNCTASSRGTHDESQLESIHATQQPIEFNESEHTTTSRKSSVLDRPRPLMRSRGQSFSNHSADYDRVMTLHALAKNGNSPIHASRHPTVRPPRPSISTSRPSSTFQGPSSECDTPSSNAHLLYNLRPVTSFATEPSPATKTTLVYGQKPRRVSRWSFFTSLASLDPEGSTLNLDLKLPSSPSGSAQLKPSPPESEAQITRRNSRTFGGSKLRNQNSSCKAYATLEQQDIGRSTPILPSLPNPVSTSPTPSVETQRYFLAANGSHEFTQKIVNGTIHLAGCVEGNSTTAFFFFSSDVDSQQSSLANVLTFFTRVTWAQFILFYFCKQQHVL</sequence>
<feature type="region of interest" description="Disordered" evidence="1">
    <location>
        <begin position="341"/>
        <end position="382"/>
    </location>
</feature>
<feature type="compositionally biased region" description="Low complexity" evidence="1">
    <location>
        <begin position="188"/>
        <end position="205"/>
    </location>
</feature>
<feature type="compositionally biased region" description="Low complexity" evidence="1">
    <location>
        <begin position="359"/>
        <end position="368"/>
    </location>
</feature>
<feature type="compositionally biased region" description="Basic and acidic residues" evidence="1">
    <location>
        <begin position="294"/>
        <end position="311"/>
    </location>
</feature>
<dbReference type="EMBL" id="PGCJ01000108">
    <property type="protein sequence ID" value="PLW47735.1"/>
    <property type="molecule type" value="Genomic_DNA"/>
</dbReference>
<dbReference type="AlphaFoldDB" id="A0A2N5VCL6"/>
<feature type="region of interest" description="Disordered" evidence="1">
    <location>
        <begin position="186"/>
        <end position="244"/>
    </location>
</feature>
<feature type="compositionally biased region" description="Polar residues" evidence="1">
    <location>
        <begin position="460"/>
        <end position="477"/>
    </location>
</feature>
<feature type="region of interest" description="Disordered" evidence="1">
    <location>
        <begin position="436"/>
        <end position="477"/>
    </location>
</feature>
<feature type="compositionally biased region" description="Polar residues" evidence="1">
    <location>
        <begin position="218"/>
        <end position="235"/>
    </location>
</feature>
<feature type="compositionally biased region" description="Low complexity" evidence="1">
    <location>
        <begin position="78"/>
        <end position="90"/>
    </location>
</feature>
<feature type="compositionally biased region" description="Polar residues" evidence="1">
    <location>
        <begin position="108"/>
        <end position="120"/>
    </location>
</feature>
<protein>
    <submittedName>
        <fullName evidence="2">Uncharacterized protein</fullName>
    </submittedName>
</protein>
<feature type="compositionally biased region" description="Polar residues" evidence="1">
    <location>
        <begin position="280"/>
        <end position="290"/>
    </location>
</feature>
<dbReference type="OrthoDB" id="2500788at2759"/>